<protein>
    <submittedName>
        <fullName evidence="2">Uncharacterized protein</fullName>
    </submittedName>
</protein>
<proteinExistence type="predicted"/>
<dbReference type="EMBL" id="JQ844239">
    <property type="protein sequence ID" value="AGS53638.1"/>
    <property type="molecule type" value="Genomic_DNA"/>
</dbReference>
<feature type="region of interest" description="Disordered" evidence="1">
    <location>
        <begin position="94"/>
        <end position="114"/>
    </location>
</feature>
<dbReference type="AlphaFoldDB" id="A0A806K1D4"/>
<name>A0A806K1D4_9BACT</name>
<accession>A0A806K1D4</accession>
<evidence type="ECO:0000313" key="2">
    <source>
        <dbReference type="EMBL" id="AGS53638.1"/>
    </source>
</evidence>
<sequence length="158" mass="17727">MIARWFSELKKGILAFIGALRDRGAALRMPDQEKLQRIASQLLPEGARRKDKRSVNLFARLVLWGIETLGVQWKPSFAPGEYCGLMAAALPTAAEAGSETDSETAETPPETPHNIEIRSGIFRSGELFEKAIYSLRRLSAEEEKEYKQLIDDITGYEQ</sequence>
<reference evidence="2" key="1">
    <citation type="submission" date="2012-03" db="EMBL/GenBank/DDBJ databases">
        <title>Functional metagenomics reveals considerable lignocellulase gene clusters in the gut microbiome of a wood-feeding higher termite.</title>
        <authorList>
            <person name="Liu N."/>
        </authorList>
    </citation>
    <scope>NUCLEOTIDE SEQUENCE</scope>
</reference>
<organism evidence="2">
    <name type="scientific">uncultured bacterium contig00086</name>
    <dbReference type="NCBI Taxonomy" id="1181559"/>
    <lineage>
        <taxon>Bacteria</taxon>
        <taxon>environmental samples</taxon>
    </lineage>
</organism>
<evidence type="ECO:0000256" key="1">
    <source>
        <dbReference type="SAM" id="MobiDB-lite"/>
    </source>
</evidence>